<evidence type="ECO:0000313" key="10">
    <source>
        <dbReference type="EMBL" id="APJ02701.1"/>
    </source>
</evidence>
<name>A0A1L4CXM2_9BACT</name>
<dbReference type="PANTHER" id="PTHR10681:SF164">
    <property type="entry name" value="THIOREDOXIN PEROXIDASE 1"/>
    <property type="match status" value="1"/>
</dbReference>
<dbReference type="RefSeq" id="WP_148696408.1">
    <property type="nucleotide sequence ID" value="NZ_CP017834.1"/>
</dbReference>
<evidence type="ECO:0000256" key="6">
    <source>
        <dbReference type="ARBA" id="ARBA00023157"/>
    </source>
</evidence>
<dbReference type="GO" id="GO:0006979">
    <property type="term" value="P:response to oxidative stress"/>
    <property type="evidence" value="ECO:0007669"/>
    <property type="project" value="TreeGrafter"/>
</dbReference>
<dbReference type="Pfam" id="PF00578">
    <property type="entry name" value="AhpC-TSA"/>
    <property type="match status" value="1"/>
</dbReference>
<dbReference type="GO" id="GO:0033554">
    <property type="term" value="P:cellular response to stress"/>
    <property type="evidence" value="ECO:0007669"/>
    <property type="project" value="TreeGrafter"/>
</dbReference>
<keyword evidence="5" id="KW-0560">Oxidoreductase</keyword>
<dbReference type="Proteomes" id="UP000184731">
    <property type="component" value="Chromosome"/>
</dbReference>
<sequence length="194" mass="21742">MSVLVGRQAPNFKADAVVNGDFKEVSLSDFKGKKYVALFFYPLDFTFVCPTELHAFQEKAEEFAKRDVELMGCSIDSKFSHYAWLSTPKNKGGIEGVKYTLLSDIHRTIARDYDVLSDGGVAFRGFFLIDKSGVVRHQLVNDLPLGRNVDEALRLVDALQHFEKHGEVCPANWNKGKDAMKATKEGVSNYLSKN</sequence>
<dbReference type="PIRSF" id="PIRSF000239">
    <property type="entry name" value="AHPC"/>
    <property type="match status" value="1"/>
</dbReference>
<keyword evidence="7" id="KW-0676">Redox-active center</keyword>
<evidence type="ECO:0000313" key="11">
    <source>
        <dbReference type="Proteomes" id="UP000184731"/>
    </source>
</evidence>
<evidence type="ECO:0000256" key="7">
    <source>
        <dbReference type="ARBA" id="ARBA00023284"/>
    </source>
</evidence>
<evidence type="ECO:0000256" key="5">
    <source>
        <dbReference type="ARBA" id="ARBA00023002"/>
    </source>
</evidence>
<dbReference type="KEGG" id="saqi:AXG55_01640"/>
<organism evidence="10 11">
    <name type="scientific">Silvanigrella aquatica</name>
    <dbReference type="NCBI Taxonomy" id="1915309"/>
    <lineage>
        <taxon>Bacteria</taxon>
        <taxon>Pseudomonadati</taxon>
        <taxon>Bdellovibrionota</taxon>
        <taxon>Oligoflexia</taxon>
        <taxon>Silvanigrellales</taxon>
        <taxon>Silvanigrellaceae</taxon>
        <taxon>Silvanigrella</taxon>
    </lineage>
</organism>
<dbReference type="GO" id="GO:0005829">
    <property type="term" value="C:cytosol"/>
    <property type="evidence" value="ECO:0007669"/>
    <property type="project" value="TreeGrafter"/>
</dbReference>
<dbReference type="InterPro" id="IPR050217">
    <property type="entry name" value="Peroxiredoxin"/>
</dbReference>
<dbReference type="EMBL" id="CP017834">
    <property type="protein sequence ID" value="APJ02701.1"/>
    <property type="molecule type" value="Genomic_DNA"/>
</dbReference>
<feature type="active site" description="Cysteine sulfenic acid (-SOH) intermediate; for peroxidase activity" evidence="8">
    <location>
        <position position="49"/>
    </location>
</feature>
<evidence type="ECO:0000256" key="2">
    <source>
        <dbReference type="ARBA" id="ARBA00009796"/>
    </source>
</evidence>
<keyword evidence="4 10" id="KW-0575">Peroxidase</keyword>
<dbReference type="InterPro" id="IPR024706">
    <property type="entry name" value="Peroxiredoxin_AhpC-typ"/>
</dbReference>
<comment type="subcellular location">
    <subcellularLocation>
        <location evidence="1">Cytoplasm</location>
    </subcellularLocation>
</comment>
<keyword evidence="3" id="KW-0963">Cytoplasm</keyword>
<dbReference type="PROSITE" id="PS51352">
    <property type="entry name" value="THIOREDOXIN_2"/>
    <property type="match status" value="1"/>
</dbReference>
<dbReference type="Gene3D" id="3.40.30.10">
    <property type="entry name" value="Glutaredoxin"/>
    <property type="match status" value="1"/>
</dbReference>
<dbReference type="InterPro" id="IPR019479">
    <property type="entry name" value="Peroxiredoxin_C"/>
</dbReference>
<dbReference type="InterPro" id="IPR013766">
    <property type="entry name" value="Thioredoxin_domain"/>
</dbReference>
<evidence type="ECO:0000256" key="1">
    <source>
        <dbReference type="ARBA" id="ARBA00004496"/>
    </source>
</evidence>
<comment type="similarity">
    <text evidence="2">Belongs to the peroxiredoxin family. AhpC/Prx1 subfamily.</text>
</comment>
<evidence type="ECO:0000256" key="4">
    <source>
        <dbReference type="ARBA" id="ARBA00022559"/>
    </source>
</evidence>
<dbReference type="Pfam" id="PF10417">
    <property type="entry name" value="1-cysPrx_C"/>
    <property type="match status" value="1"/>
</dbReference>
<dbReference type="SUPFAM" id="SSF52833">
    <property type="entry name" value="Thioredoxin-like"/>
    <property type="match status" value="1"/>
</dbReference>
<keyword evidence="11" id="KW-1185">Reference proteome</keyword>
<dbReference type="InterPro" id="IPR036249">
    <property type="entry name" value="Thioredoxin-like_sf"/>
</dbReference>
<dbReference type="OrthoDB" id="5292101at2"/>
<dbReference type="GO" id="GO:0042744">
    <property type="term" value="P:hydrogen peroxide catabolic process"/>
    <property type="evidence" value="ECO:0007669"/>
    <property type="project" value="TreeGrafter"/>
</dbReference>
<protein>
    <submittedName>
        <fullName evidence="10">Thioredoxin peroxidase</fullName>
    </submittedName>
</protein>
<feature type="domain" description="Thioredoxin" evidence="9">
    <location>
        <begin position="3"/>
        <end position="161"/>
    </location>
</feature>
<gene>
    <name evidence="10" type="ORF">AXG55_01640</name>
</gene>
<dbReference type="GO" id="GO:0045454">
    <property type="term" value="P:cell redox homeostasis"/>
    <property type="evidence" value="ECO:0007669"/>
    <property type="project" value="TreeGrafter"/>
</dbReference>
<dbReference type="InterPro" id="IPR000866">
    <property type="entry name" value="AhpC/TSA"/>
</dbReference>
<dbReference type="GO" id="GO:0008379">
    <property type="term" value="F:thioredoxin peroxidase activity"/>
    <property type="evidence" value="ECO:0007669"/>
    <property type="project" value="TreeGrafter"/>
</dbReference>
<evidence type="ECO:0000256" key="8">
    <source>
        <dbReference type="PIRSR" id="PIRSR000239-1"/>
    </source>
</evidence>
<dbReference type="FunFam" id="3.40.30.10:FF:000002">
    <property type="entry name" value="Alkyl hydroperoxide reductase C"/>
    <property type="match status" value="1"/>
</dbReference>
<accession>A0A1L4CXM2</accession>
<dbReference type="AlphaFoldDB" id="A0A1L4CXM2"/>
<dbReference type="PANTHER" id="PTHR10681">
    <property type="entry name" value="THIOREDOXIN PEROXIDASE"/>
    <property type="match status" value="1"/>
</dbReference>
<keyword evidence="6" id="KW-1015">Disulfide bond</keyword>
<evidence type="ECO:0000256" key="3">
    <source>
        <dbReference type="ARBA" id="ARBA00022490"/>
    </source>
</evidence>
<proteinExistence type="inferred from homology"/>
<reference evidence="10 11" key="1">
    <citation type="submission" date="2016-10" db="EMBL/GenBank/DDBJ databases">
        <title>Silvanigrella aquatica sp. nov., isolated from a freshwater lake located in the Black Forest, Germany, description of Silvanigrellaceae fam. nov., Silvanigrellales ord. nov., reclassification of the order Bdellovibrionales in the class Oligoflexia, reclassification of the families Bacteriovoracaceae and Halobacteriovoraceae in the new order Bacteriovoracales ord. nov., and reclassification of the family Pseudobacteriovoracaceae in the order Oligoflexiales.</title>
        <authorList>
            <person name="Hahn M.W."/>
            <person name="Schmidt J."/>
            <person name="Koll U."/>
            <person name="Rohde M."/>
            <person name="Verbag S."/>
            <person name="Pitt A."/>
            <person name="Nakai R."/>
            <person name="Naganuma T."/>
            <person name="Lang E."/>
        </authorList>
    </citation>
    <scope>NUCLEOTIDE SEQUENCE [LARGE SCALE GENOMIC DNA]</scope>
    <source>
        <strain evidence="10 11">MWH-Nonnen-W8red</strain>
    </source>
</reference>
<dbReference type="CDD" id="cd03015">
    <property type="entry name" value="PRX_Typ2cys"/>
    <property type="match status" value="1"/>
</dbReference>
<evidence type="ECO:0000259" key="9">
    <source>
        <dbReference type="PROSITE" id="PS51352"/>
    </source>
</evidence>
<dbReference type="STRING" id="1915309.AXG55_01640"/>